<evidence type="ECO:0000256" key="6">
    <source>
        <dbReference type="SAM" id="Phobius"/>
    </source>
</evidence>
<dbReference type="Proteomes" id="UP001198962">
    <property type="component" value="Unassembled WGS sequence"/>
</dbReference>
<comment type="subcellular location">
    <subcellularLocation>
        <location evidence="1">Cell membrane</location>
        <topology evidence="1">Multi-pass membrane protein</topology>
    </subcellularLocation>
</comment>
<dbReference type="CDD" id="cd07731">
    <property type="entry name" value="ComA-like_MBL-fold"/>
    <property type="match status" value="1"/>
</dbReference>
<dbReference type="SUPFAM" id="SSF56281">
    <property type="entry name" value="Metallo-hydrolase/oxidoreductase"/>
    <property type="match status" value="1"/>
</dbReference>
<dbReference type="InterPro" id="IPR036866">
    <property type="entry name" value="RibonucZ/Hydroxyglut_hydro"/>
</dbReference>
<keyword evidence="9" id="KW-1185">Reference proteome</keyword>
<dbReference type="Pfam" id="PF03772">
    <property type="entry name" value="Competence"/>
    <property type="match status" value="1"/>
</dbReference>
<dbReference type="PANTHER" id="PTHR30619:SF1">
    <property type="entry name" value="RECOMBINATION PROTEIN 2"/>
    <property type="match status" value="1"/>
</dbReference>
<organism evidence="8 9">
    <name type="scientific">Brotaphodocola catenula</name>
    <dbReference type="NCBI Taxonomy" id="2885361"/>
    <lineage>
        <taxon>Bacteria</taxon>
        <taxon>Bacillati</taxon>
        <taxon>Bacillota</taxon>
        <taxon>Clostridia</taxon>
        <taxon>Lachnospirales</taxon>
        <taxon>Lachnospiraceae</taxon>
        <taxon>Brotaphodocola</taxon>
    </lineage>
</organism>
<feature type="transmembrane region" description="Helical" evidence="6">
    <location>
        <begin position="361"/>
        <end position="378"/>
    </location>
</feature>
<feature type="transmembrane region" description="Helical" evidence="6">
    <location>
        <begin position="557"/>
        <end position="576"/>
    </location>
</feature>
<feature type="transmembrane region" description="Helical" evidence="6">
    <location>
        <begin position="95"/>
        <end position="120"/>
    </location>
</feature>
<evidence type="ECO:0000256" key="4">
    <source>
        <dbReference type="ARBA" id="ARBA00022989"/>
    </source>
</evidence>
<sequence>MFLAGGFVLGEAWILCGRAVSENMGAVEKTGRFVIAGVAVAVVVAIVAVLVLMSGNELSNWFSDQFGSPLSAEKYRKRQRERIEERKGKNRQGRFWPFFLSRICGITMMICGLTLIGGIIGAGRATFERNVCEREVTLGLDGEITTITGRVRSVTEKENGWELILDACELENSELDYAGKLDHENYENHVKKRRLLRRILVKINQETEPGFGSGQKTDSEIESGEVFSCGNQVCVTGICYAFDKPRAPGEFDYCTYYRSKKLTYRMIASSVEVRDRRCDWILEALRKISLRASANLERIAGAQDAGILRAVLLGDRTDLPEEVRTLYQENGIAHILALSGLHLSLVSLAVYGLLRKLGVGFGFSAMIAGVVLTGYAWMSGSSASVIRALVMTLCGFGASYLGRTYDRRSALGLAGMILMWDSPYLLTQAGVQLSFGAILGIGLFEEKNGNAGGEESHDTSANAFYAGIGMHAVTFPIVLWHFFQFPLYGIFLNLLIVPFAGILVGSAVTGLVLAEVSVGAGRFAAGGARMLLRWYEWCCRIGARFPGSHLIFGRPRFWQIGVYYGALAGILLFRKWETKPEKREKPEKQVRHEKHEMPGVWLVVALSFLLLPLPHRGLDVTFLDVGQGDGICIRADSSVILVDGGSSDEKNLGKNRLVPFIKSSGIRRIDSVIVSHGDSDHISGLVWLFQEEEDIGIRQLILPKAGQADEAYQTLIEQADRRGCRVIWMERGDRIEIGKLRIQCLYPQGEDEGAENRRNLEEMAEKALADRNEQSLVLRVEYGKFAMLLTGDMSEAGEAALLECENTGSAENRAGSAENASEVSGENGLEGIFLLKSAHHGSRFSNSEEWLDAVNPQITVISYGKDNRYGHPHEETIERLRERKIKVIGTGQDGSVFFHTDGEKVSWRCWSYGYGH</sequence>
<feature type="transmembrane region" description="Helical" evidence="6">
    <location>
        <begin position="33"/>
        <end position="53"/>
    </location>
</feature>
<evidence type="ECO:0000313" key="9">
    <source>
        <dbReference type="Proteomes" id="UP001198962"/>
    </source>
</evidence>
<keyword evidence="3 6" id="KW-0812">Transmembrane</keyword>
<dbReference type="PANTHER" id="PTHR30619">
    <property type="entry name" value="DNA INTERNALIZATION/COMPETENCE PROTEIN COMEC/REC2"/>
    <property type="match status" value="1"/>
</dbReference>
<dbReference type="EMBL" id="JAJEPU010000045">
    <property type="protein sequence ID" value="MCC2165670.1"/>
    <property type="molecule type" value="Genomic_DNA"/>
</dbReference>
<evidence type="ECO:0000313" key="8">
    <source>
        <dbReference type="EMBL" id="MCC2165670.1"/>
    </source>
</evidence>
<proteinExistence type="predicted"/>
<feature type="domain" description="Metallo-beta-lactamase" evidence="7">
    <location>
        <begin position="627"/>
        <end position="832"/>
    </location>
</feature>
<evidence type="ECO:0000256" key="2">
    <source>
        <dbReference type="ARBA" id="ARBA00022475"/>
    </source>
</evidence>
<dbReference type="SMART" id="SM00849">
    <property type="entry name" value="Lactamase_B"/>
    <property type="match status" value="1"/>
</dbReference>
<name>A0AAE3AS27_9FIRM</name>
<feature type="transmembrane region" description="Helical" evidence="6">
    <location>
        <begin position="597"/>
        <end position="614"/>
    </location>
</feature>
<comment type="caution">
    <text evidence="8">The sequence shown here is derived from an EMBL/GenBank/DDBJ whole genome shotgun (WGS) entry which is preliminary data.</text>
</comment>
<dbReference type="AlphaFoldDB" id="A0AAE3AS27"/>
<evidence type="ECO:0000256" key="1">
    <source>
        <dbReference type="ARBA" id="ARBA00004651"/>
    </source>
</evidence>
<reference evidence="8" key="1">
    <citation type="submission" date="2021-10" db="EMBL/GenBank/DDBJ databases">
        <title>Anaerobic single-cell dispensing facilitates the cultivation of human gut bacteria.</title>
        <authorList>
            <person name="Afrizal A."/>
        </authorList>
    </citation>
    <scope>NUCLEOTIDE SEQUENCE</scope>
    <source>
        <strain evidence="8">CLA-AA-H274</strain>
    </source>
</reference>
<gene>
    <name evidence="8" type="ORF">LKD32_12430</name>
</gene>
<feature type="transmembrane region" description="Helical" evidence="6">
    <location>
        <begin position="384"/>
        <end position="402"/>
    </location>
</feature>
<dbReference type="RefSeq" id="WP_308451922.1">
    <property type="nucleotide sequence ID" value="NZ_JAJEPU010000045.1"/>
</dbReference>
<dbReference type="InterPro" id="IPR035681">
    <property type="entry name" value="ComA-like_MBL"/>
</dbReference>
<dbReference type="GO" id="GO:0005886">
    <property type="term" value="C:plasma membrane"/>
    <property type="evidence" value="ECO:0007669"/>
    <property type="project" value="UniProtKB-SubCell"/>
</dbReference>
<feature type="transmembrane region" description="Helical" evidence="6">
    <location>
        <begin position="423"/>
        <end position="444"/>
    </location>
</feature>
<evidence type="ECO:0000256" key="5">
    <source>
        <dbReference type="ARBA" id="ARBA00023136"/>
    </source>
</evidence>
<evidence type="ECO:0000256" key="3">
    <source>
        <dbReference type="ARBA" id="ARBA00022692"/>
    </source>
</evidence>
<accession>A0AAE3AS27</accession>
<protein>
    <submittedName>
        <fullName evidence="8">Competence protein ComEC family protein</fullName>
    </submittedName>
</protein>
<feature type="transmembrane region" description="Helical" evidence="6">
    <location>
        <begin position="464"/>
        <end position="483"/>
    </location>
</feature>
<keyword evidence="5 6" id="KW-0472">Membrane</keyword>
<dbReference type="Pfam" id="PF00753">
    <property type="entry name" value="Lactamase_B"/>
    <property type="match status" value="1"/>
</dbReference>
<evidence type="ECO:0000259" key="7">
    <source>
        <dbReference type="SMART" id="SM00849"/>
    </source>
</evidence>
<feature type="transmembrane region" description="Helical" evidence="6">
    <location>
        <begin position="332"/>
        <end position="354"/>
    </location>
</feature>
<dbReference type="NCBIfam" id="TIGR00360">
    <property type="entry name" value="ComEC_N-term"/>
    <property type="match status" value="1"/>
</dbReference>
<dbReference type="InterPro" id="IPR052159">
    <property type="entry name" value="Competence_DNA_uptake"/>
</dbReference>
<feature type="transmembrane region" description="Helical" evidence="6">
    <location>
        <begin position="490"/>
        <end position="514"/>
    </location>
</feature>
<keyword evidence="4 6" id="KW-1133">Transmembrane helix</keyword>
<dbReference type="InterPro" id="IPR001279">
    <property type="entry name" value="Metallo-B-lactamas"/>
</dbReference>
<dbReference type="Gene3D" id="3.60.15.10">
    <property type="entry name" value="Ribonuclease Z/Hydroxyacylglutathione hydrolase-like"/>
    <property type="match status" value="1"/>
</dbReference>
<keyword evidence="2" id="KW-1003">Cell membrane</keyword>
<dbReference type="InterPro" id="IPR004477">
    <property type="entry name" value="ComEC_N"/>
</dbReference>